<comment type="caution">
    <text evidence="1">The sequence shown here is derived from an EMBL/GenBank/DDBJ whole genome shotgun (WGS) entry which is preliminary data.</text>
</comment>
<dbReference type="Proteomes" id="UP001238603">
    <property type="component" value="Unassembled WGS sequence"/>
</dbReference>
<proteinExistence type="predicted"/>
<evidence type="ECO:0000313" key="2">
    <source>
        <dbReference type="Proteomes" id="UP001238603"/>
    </source>
</evidence>
<dbReference type="RefSeq" id="WP_285982657.1">
    <property type="nucleotide sequence ID" value="NZ_JASVDS010000003.1"/>
</dbReference>
<organism evidence="1 2">
    <name type="scientific">Roseateles subflavus</name>
    <dbReference type="NCBI Taxonomy" id="3053353"/>
    <lineage>
        <taxon>Bacteria</taxon>
        <taxon>Pseudomonadati</taxon>
        <taxon>Pseudomonadota</taxon>
        <taxon>Betaproteobacteria</taxon>
        <taxon>Burkholderiales</taxon>
        <taxon>Sphaerotilaceae</taxon>
        <taxon>Roseateles</taxon>
    </lineage>
</organism>
<accession>A0ABT7LI68</accession>
<dbReference type="EMBL" id="JASVDS010000003">
    <property type="protein sequence ID" value="MDL5032563.1"/>
    <property type="molecule type" value="Genomic_DNA"/>
</dbReference>
<evidence type="ECO:0000313" key="1">
    <source>
        <dbReference type="EMBL" id="MDL5032563.1"/>
    </source>
</evidence>
<dbReference type="PANTHER" id="PTHR33973:SF4">
    <property type="entry name" value="OS07G0153300 PROTEIN"/>
    <property type="match status" value="1"/>
</dbReference>
<keyword evidence="2" id="KW-1185">Reference proteome</keyword>
<gene>
    <name evidence="1" type="ORF">QRD43_11680</name>
</gene>
<dbReference type="InterPro" id="IPR010775">
    <property type="entry name" value="DUF1365"/>
</dbReference>
<sequence>MSPGNLHNSQARAQLGLGSVWHRRQRPAANAFHYAGYFLHLPLRQLRSQPCEALRRNRWGALSFHDRDHGDGGDDALAWFDRLLAREGLTDATGEVWLQTYPRVLGYAFKPVSFWYAHRPDGSLAAVVAEVNNTFGERHVYLLAGPDLAFGRRQTARKVFHVSPFCRVEGEYAFRFERRDDAQGQPAYLRAAVDLSDAQGLLLQTAQAGLLQPLTPAAARRAFWGHPLMTLAVVVRIHWQALRLWRKRVPFFSKPTAPSELVSR</sequence>
<dbReference type="PANTHER" id="PTHR33973">
    <property type="entry name" value="OS07G0153300 PROTEIN"/>
    <property type="match status" value="1"/>
</dbReference>
<reference evidence="1 2" key="1">
    <citation type="submission" date="2023-06" db="EMBL/GenBank/DDBJ databases">
        <title>Pelomonas sp. APW6 16S ribosomal RNA gene genome sequencing and assembly.</title>
        <authorList>
            <person name="Woo H."/>
        </authorList>
    </citation>
    <scope>NUCLEOTIDE SEQUENCE [LARGE SCALE GENOMIC DNA]</scope>
    <source>
        <strain evidence="1 2">APW6</strain>
    </source>
</reference>
<protein>
    <submittedName>
        <fullName evidence="1">DUF1365 domain-containing protein</fullName>
    </submittedName>
</protein>
<name>A0ABT7LI68_9BURK</name>
<dbReference type="Pfam" id="PF07103">
    <property type="entry name" value="DUF1365"/>
    <property type="match status" value="1"/>
</dbReference>